<organism evidence="3 4">
    <name type="scientific">Arctia plantaginis</name>
    <name type="common">Wood tiger moth</name>
    <name type="synonym">Phalaena plantaginis</name>
    <dbReference type="NCBI Taxonomy" id="874455"/>
    <lineage>
        <taxon>Eukaryota</taxon>
        <taxon>Metazoa</taxon>
        <taxon>Ecdysozoa</taxon>
        <taxon>Arthropoda</taxon>
        <taxon>Hexapoda</taxon>
        <taxon>Insecta</taxon>
        <taxon>Pterygota</taxon>
        <taxon>Neoptera</taxon>
        <taxon>Endopterygota</taxon>
        <taxon>Lepidoptera</taxon>
        <taxon>Glossata</taxon>
        <taxon>Ditrysia</taxon>
        <taxon>Noctuoidea</taxon>
        <taxon>Erebidae</taxon>
        <taxon>Arctiinae</taxon>
        <taxon>Arctia</taxon>
    </lineage>
</organism>
<feature type="signal peptide" evidence="2">
    <location>
        <begin position="1"/>
        <end position="19"/>
    </location>
</feature>
<comment type="caution">
    <text evidence="3">The sequence shown here is derived from an EMBL/GenBank/DDBJ whole genome shotgun (WGS) entry which is preliminary data.</text>
</comment>
<dbReference type="InterPro" id="IPR029034">
    <property type="entry name" value="Cystine-knot_cytokine"/>
</dbReference>
<evidence type="ECO:0000313" key="4">
    <source>
        <dbReference type="Proteomes" id="UP000494256"/>
    </source>
</evidence>
<dbReference type="OrthoDB" id="29742at2759"/>
<evidence type="ECO:0000256" key="1">
    <source>
        <dbReference type="SAM" id="MobiDB-lite"/>
    </source>
</evidence>
<name>A0A8S1A3X2_ARCPL</name>
<reference evidence="3 4" key="1">
    <citation type="submission" date="2020-04" db="EMBL/GenBank/DDBJ databases">
        <authorList>
            <person name="Wallbank WR R."/>
            <person name="Pardo Diaz C."/>
            <person name="Kozak K."/>
            <person name="Martin S."/>
            <person name="Jiggins C."/>
            <person name="Moest M."/>
            <person name="Warren A I."/>
            <person name="Byers J.R.P. K."/>
            <person name="Montejo-Kovacevich G."/>
            <person name="Yen C E."/>
        </authorList>
    </citation>
    <scope>NUCLEOTIDE SEQUENCE [LARGE SCALE GENOMIC DNA]</scope>
</reference>
<dbReference type="EMBL" id="CADEBD010000308">
    <property type="protein sequence ID" value="CAB3239184.1"/>
    <property type="molecule type" value="Genomic_DNA"/>
</dbReference>
<sequence>MYRYFVALLLIFSSEVVTSNNVKTVFDPTAIRTFTMPDSCKSKGLEFCFDNENYPVDIVEDVLKDMTNWVVSNDNAGPIPSYSDRQGGSSDEDDCRSNSKNDSIYYIVDEAGNDRVVVQLEGKFEQRFSVTWCDEEGPISTRTTHFLKSMVTKYQLSCHNKYMNYDFLVLSSEPNMSGKWKLERVKTKTGIPVCCACRYEKE</sequence>
<feature type="region of interest" description="Disordered" evidence="1">
    <location>
        <begin position="77"/>
        <end position="98"/>
    </location>
</feature>
<accession>A0A8S1A3X2</accession>
<dbReference type="Proteomes" id="UP000494256">
    <property type="component" value="Unassembled WGS sequence"/>
</dbReference>
<gene>
    <name evidence="3" type="ORF">APLA_LOCUS8560</name>
</gene>
<proteinExistence type="predicted"/>
<evidence type="ECO:0000256" key="2">
    <source>
        <dbReference type="SAM" id="SignalP"/>
    </source>
</evidence>
<protein>
    <submittedName>
        <fullName evidence="3">Uncharacterized protein</fullName>
    </submittedName>
</protein>
<dbReference type="AlphaFoldDB" id="A0A8S1A3X2"/>
<keyword evidence="2" id="KW-0732">Signal</keyword>
<feature type="chain" id="PRO_5035887402" evidence="2">
    <location>
        <begin position="20"/>
        <end position="202"/>
    </location>
</feature>
<dbReference type="Gene3D" id="2.10.90.10">
    <property type="entry name" value="Cystine-knot cytokines"/>
    <property type="match status" value="1"/>
</dbReference>
<evidence type="ECO:0000313" key="3">
    <source>
        <dbReference type="EMBL" id="CAB3239184.1"/>
    </source>
</evidence>